<sequence>MLRVLRGVSAVRAEPSVRREDPEVRSAIRFCLVTATLGVLFLIVAAALTRGCQGAVVDSVTCGRPQRLVLALGAPVILFGGGVRAFLHTYRTWKHRQTWWAWQGAGWFLMLLMMTVLTMSLPVLAGFGG</sequence>
<feature type="transmembrane region" description="Helical" evidence="1">
    <location>
        <begin position="27"/>
        <end position="48"/>
    </location>
</feature>
<keyword evidence="1" id="KW-0812">Transmembrane</keyword>
<dbReference type="KEGG" id="mfre:EXE63_07925"/>
<keyword evidence="3" id="KW-1185">Reference proteome</keyword>
<keyword evidence="1" id="KW-0472">Membrane</keyword>
<evidence type="ECO:0000313" key="2">
    <source>
        <dbReference type="EMBL" id="QIV80814.1"/>
    </source>
</evidence>
<dbReference type="EMBL" id="CP038799">
    <property type="protein sequence ID" value="QIV80814.1"/>
    <property type="molecule type" value="Genomic_DNA"/>
</dbReference>
<proteinExistence type="predicted"/>
<evidence type="ECO:0008006" key="4">
    <source>
        <dbReference type="Google" id="ProtNLM"/>
    </source>
</evidence>
<accession>A0A6H0S0U8</accession>
<organism evidence="2 3">
    <name type="scientific">Mycolicibacterium frederiksbergense</name>
    <dbReference type="NCBI Taxonomy" id="117567"/>
    <lineage>
        <taxon>Bacteria</taxon>
        <taxon>Bacillati</taxon>
        <taxon>Actinomycetota</taxon>
        <taxon>Actinomycetes</taxon>
        <taxon>Mycobacteriales</taxon>
        <taxon>Mycobacteriaceae</taxon>
        <taxon>Mycolicibacterium</taxon>
    </lineage>
</organism>
<evidence type="ECO:0000256" key="1">
    <source>
        <dbReference type="SAM" id="Phobius"/>
    </source>
</evidence>
<protein>
    <recommendedName>
        <fullName evidence="4">Transmembrane protein</fullName>
    </recommendedName>
</protein>
<name>A0A6H0S0U8_9MYCO</name>
<evidence type="ECO:0000313" key="3">
    <source>
        <dbReference type="Proteomes" id="UP000501849"/>
    </source>
</evidence>
<reference evidence="2 3" key="1">
    <citation type="submission" date="2019-04" db="EMBL/GenBank/DDBJ databases">
        <title>Draft, Whole-Genome Sequence of the Anthracene-degrading Mycobacterium frederiksbergense LB501T, Isolated from a Polycyclic Aromatic Hydrocarbon (PAH)-Contaminated Soil.</title>
        <authorList>
            <person name="Augelletti F."/>
        </authorList>
    </citation>
    <scope>NUCLEOTIDE SEQUENCE [LARGE SCALE GENOMIC DNA]</scope>
    <source>
        <strain evidence="2 3">LB 501T</strain>
    </source>
</reference>
<gene>
    <name evidence="2" type="ORF">EXE63_07925</name>
</gene>
<dbReference type="AlphaFoldDB" id="A0A6H0S0U8"/>
<dbReference type="Proteomes" id="UP000501849">
    <property type="component" value="Chromosome"/>
</dbReference>
<feature type="transmembrane region" description="Helical" evidence="1">
    <location>
        <begin position="68"/>
        <end position="87"/>
    </location>
</feature>
<keyword evidence="1" id="KW-1133">Transmembrane helix</keyword>
<feature type="transmembrane region" description="Helical" evidence="1">
    <location>
        <begin position="99"/>
        <end position="125"/>
    </location>
</feature>